<keyword evidence="3" id="KW-1185">Reference proteome</keyword>
<proteinExistence type="predicted"/>
<reference evidence="2 3" key="1">
    <citation type="submission" date="2018-09" db="EMBL/GenBank/DDBJ databases">
        <title>Draft genome of a novel serratia sp. strain with antifungal activity.</title>
        <authorList>
            <person name="Dichmann S.I."/>
            <person name="Park B.P."/>
            <person name="Pathiraja D."/>
            <person name="Choi I.-G."/>
            <person name="Stougaard P."/>
            <person name="Hennessy R.C."/>
        </authorList>
    </citation>
    <scope>NUCLEOTIDE SEQUENCE [LARGE SCALE GENOMIC DNA]</scope>
    <source>
        <strain evidence="2 3">S40</strain>
    </source>
</reference>
<feature type="transmembrane region" description="Helical" evidence="1">
    <location>
        <begin position="12"/>
        <end position="37"/>
    </location>
</feature>
<comment type="caution">
    <text evidence="2">The sequence shown here is derived from an EMBL/GenBank/DDBJ whole genome shotgun (WGS) entry which is preliminary data.</text>
</comment>
<dbReference type="RefSeq" id="WP_071919912.1">
    <property type="nucleotide sequence ID" value="NZ_QYYG01000001.1"/>
</dbReference>
<name>A0AA93BZ94_9GAMM</name>
<keyword evidence="1" id="KW-0812">Transmembrane</keyword>
<sequence length="97" mass="11013">MKNYKNSRSTVCLLVATVGLYFFLPPTLIALFCQWFNLNPFFLIRSWHLNPFSAARGIPLYQTAVPILIVWVLVNVVIAAIFLAIVGLYRRFGGAKH</sequence>
<evidence type="ECO:0000313" key="3">
    <source>
        <dbReference type="Proteomes" id="UP000284338"/>
    </source>
</evidence>
<accession>A0AA93BZ94</accession>
<dbReference type="EMBL" id="QYYG01000001">
    <property type="protein sequence ID" value="RJF57266.1"/>
    <property type="molecule type" value="Genomic_DNA"/>
</dbReference>
<organism evidence="2 3">
    <name type="scientific">Serratia inhibens</name>
    <dbReference type="NCBI Taxonomy" id="2338073"/>
    <lineage>
        <taxon>Bacteria</taxon>
        <taxon>Pseudomonadati</taxon>
        <taxon>Pseudomonadota</taxon>
        <taxon>Gammaproteobacteria</taxon>
        <taxon>Enterobacterales</taxon>
        <taxon>Yersiniaceae</taxon>
        <taxon>Serratia</taxon>
    </lineage>
</organism>
<protein>
    <submittedName>
        <fullName evidence="2">Uncharacterized protein</fullName>
    </submittedName>
</protein>
<gene>
    <name evidence="2" type="ORF">D4100_00200</name>
</gene>
<keyword evidence="1" id="KW-1133">Transmembrane helix</keyword>
<feature type="transmembrane region" description="Helical" evidence="1">
    <location>
        <begin position="68"/>
        <end position="89"/>
    </location>
</feature>
<dbReference type="Proteomes" id="UP000284338">
    <property type="component" value="Unassembled WGS sequence"/>
</dbReference>
<keyword evidence="1" id="KW-0472">Membrane</keyword>
<evidence type="ECO:0000256" key="1">
    <source>
        <dbReference type="SAM" id="Phobius"/>
    </source>
</evidence>
<evidence type="ECO:0000313" key="2">
    <source>
        <dbReference type="EMBL" id="RJF57266.1"/>
    </source>
</evidence>
<dbReference type="AlphaFoldDB" id="A0AA93BZ94"/>